<evidence type="ECO:0000256" key="4">
    <source>
        <dbReference type="ARBA" id="ARBA00020585"/>
    </source>
</evidence>
<dbReference type="Pfam" id="PF13632">
    <property type="entry name" value="Glyco_trans_2_3"/>
    <property type="match status" value="1"/>
</dbReference>
<name>A0A1K2HYA9_9HYPH</name>
<dbReference type="EMBL" id="FPKU01000002">
    <property type="protein sequence ID" value="SFZ84917.1"/>
    <property type="molecule type" value="Genomic_DNA"/>
</dbReference>
<feature type="transmembrane region" description="Helical" evidence="12">
    <location>
        <begin position="490"/>
        <end position="509"/>
    </location>
</feature>
<dbReference type="NCBIfam" id="NF003958">
    <property type="entry name" value="PRK05454.2-1"/>
    <property type="match status" value="1"/>
</dbReference>
<dbReference type="InterPro" id="IPR050321">
    <property type="entry name" value="Glycosyltr_2/OpgH_subfam"/>
</dbReference>
<keyword evidence="7" id="KW-0328">Glycosyltransferase</keyword>
<keyword evidence="10 12" id="KW-1133">Transmembrane helix</keyword>
<evidence type="ECO:0000256" key="3">
    <source>
        <dbReference type="ARBA" id="ARBA00009337"/>
    </source>
</evidence>
<dbReference type="SUPFAM" id="SSF53448">
    <property type="entry name" value="Nucleotide-diphospho-sugar transferases"/>
    <property type="match status" value="1"/>
</dbReference>
<evidence type="ECO:0000313" key="15">
    <source>
        <dbReference type="Proteomes" id="UP000183447"/>
    </source>
</evidence>
<evidence type="ECO:0000259" key="13">
    <source>
        <dbReference type="Pfam" id="PF13632"/>
    </source>
</evidence>
<feature type="transmembrane region" description="Helical" evidence="12">
    <location>
        <begin position="12"/>
        <end position="34"/>
    </location>
</feature>
<protein>
    <recommendedName>
        <fullName evidence="4">Glucans biosynthesis glucosyltransferase H</fullName>
    </recommendedName>
</protein>
<dbReference type="Proteomes" id="UP000183447">
    <property type="component" value="Unassembled WGS sequence"/>
</dbReference>
<gene>
    <name evidence="14" type="ORF">SAMN02983003_2283</name>
</gene>
<evidence type="ECO:0000256" key="5">
    <source>
        <dbReference type="ARBA" id="ARBA00022475"/>
    </source>
</evidence>
<feature type="transmembrane region" description="Helical" evidence="12">
    <location>
        <begin position="402"/>
        <end position="421"/>
    </location>
</feature>
<evidence type="ECO:0000256" key="1">
    <source>
        <dbReference type="ARBA" id="ARBA00004429"/>
    </source>
</evidence>
<dbReference type="NCBIfam" id="NF003959">
    <property type="entry name" value="PRK05454.2-2"/>
    <property type="match status" value="1"/>
</dbReference>
<feature type="transmembrane region" description="Helical" evidence="12">
    <location>
        <begin position="54"/>
        <end position="75"/>
    </location>
</feature>
<dbReference type="InterPro" id="IPR029044">
    <property type="entry name" value="Nucleotide-diphossugar_trans"/>
</dbReference>
<keyword evidence="9 12" id="KW-0812">Transmembrane</keyword>
<keyword evidence="11 12" id="KW-0472">Membrane</keyword>
<dbReference type="InterPro" id="IPR001173">
    <property type="entry name" value="Glyco_trans_2-like"/>
</dbReference>
<reference evidence="14 15" key="1">
    <citation type="submission" date="2016-11" db="EMBL/GenBank/DDBJ databases">
        <authorList>
            <person name="Jaros S."/>
            <person name="Januszkiewicz K."/>
            <person name="Wedrychowicz H."/>
        </authorList>
    </citation>
    <scope>NUCLEOTIDE SEQUENCE [LARGE SCALE GENOMIC DNA]</scope>
    <source>
        <strain evidence="14 15">ATCC 23634</strain>
    </source>
</reference>
<dbReference type="STRING" id="665118.SAMN02983003_2283"/>
<comment type="subcellular location">
    <subcellularLocation>
        <location evidence="1">Cell inner membrane</location>
        <topology evidence="1">Multi-pass membrane protein</topology>
    </subcellularLocation>
</comment>
<dbReference type="AlphaFoldDB" id="A0A1K2HYA9"/>
<dbReference type="GO" id="GO:0005886">
    <property type="term" value="C:plasma membrane"/>
    <property type="evidence" value="ECO:0007669"/>
    <property type="project" value="UniProtKB-SubCell"/>
</dbReference>
<evidence type="ECO:0000256" key="10">
    <source>
        <dbReference type="ARBA" id="ARBA00022989"/>
    </source>
</evidence>
<feature type="domain" description="Glycosyltransferase 2-like" evidence="13">
    <location>
        <begin position="189"/>
        <end position="405"/>
    </location>
</feature>
<dbReference type="RefSeq" id="WP_072342857.1">
    <property type="nucleotide sequence ID" value="NZ_FPKU01000002.1"/>
</dbReference>
<accession>A0A1K2HYA9</accession>
<sequence length="578" mass="62881">MTRPAPRSDWTVPALRLGIVAFALTNGIIGYLLFRGYWARGGVDWVEGAAGIAMFLGLTWLAWGAGVGLLGLFTLGRRPAIEPPPATGRTAVLVPIYNEDPASTFARVAAMCTGLDRLGVADRFDIAILSDTTSDAIALEEAGWFAQLARHAEDGCRVFYRRREINHGRKAGNIEDFITRSGAAYDYAVILDADSLVAAETLVAMAARMEASPDVGLIQTVPQIVSGHSLFGRIVQFSANYYSAAFAAGTAMLQGAEGPYWGHNAIVRMRAFAESCGLPVLSGKPPFGGAILSHDYVEAALLARMGWRVELHPDLGGSFEEGPENLVEFAKRDRRWCQGNLQYLRLLIAPRLRLWSRVVFAQGIMSYMASPLWFAFLALAAIAADRASGTFWLRPSNTGPALLLTAQVIALLLLPRLLILLRGAFDGTNRLYGGTGRVLVSVVCEVVFTTALAPIMLMVQCRAIWQILTGRDGGWPSTQRGTSQLDSVTAWRAVGWIVAFAAAATIVVIVSMPEAVAWLSPVLVPMLLSPFLVQWSSGPRGPKWLFQTPQERSMPHVDQDRHRVLDSWRMIDKAEAAS</sequence>
<dbReference type="NCBIfam" id="NF003962">
    <property type="entry name" value="PRK05454.2-5"/>
    <property type="match status" value="1"/>
</dbReference>
<evidence type="ECO:0000256" key="12">
    <source>
        <dbReference type="SAM" id="Phobius"/>
    </source>
</evidence>
<dbReference type="PANTHER" id="PTHR43867">
    <property type="entry name" value="CELLULOSE SYNTHASE CATALYTIC SUBUNIT A [UDP-FORMING]"/>
    <property type="match status" value="1"/>
</dbReference>
<dbReference type="OrthoDB" id="9775281at2"/>
<evidence type="ECO:0000256" key="6">
    <source>
        <dbReference type="ARBA" id="ARBA00022519"/>
    </source>
</evidence>
<evidence type="ECO:0000256" key="9">
    <source>
        <dbReference type="ARBA" id="ARBA00022692"/>
    </source>
</evidence>
<keyword evidence="6" id="KW-0997">Cell inner membrane</keyword>
<proteinExistence type="inferred from homology"/>
<comment type="similarity">
    <text evidence="3">Belongs to the glycosyltransferase 2 family. OpgH subfamily.</text>
</comment>
<dbReference type="Gene3D" id="3.90.550.10">
    <property type="entry name" value="Spore Coat Polysaccharide Biosynthesis Protein SpsA, Chain A"/>
    <property type="match status" value="1"/>
</dbReference>
<feature type="transmembrane region" description="Helical" evidence="12">
    <location>
        <begin position="358"/>
        <end position="382"/>
    </location>
</feature>
<comment type="pathway">
    <text evidence="2">Glycan metabolism; osmoregulated periplasmic glucan (OPG) biosynthesis.</text>
</comment>
<evidence type="ECO:0000256" key="7">
    <source>
        <dbReference type="ARBA" id="ARBA00022676"/>
    </source>
</evidence>
<evidence type="ECO:0000313" key="14">
    <source>
        <dbReference type="EMBL" id="SFZ84917.1"/>
    </source>
</evidence>
<evidence type="ECO:0000256" key="11">
    <source>
        <dbReference type="ARBA" id="ARBA00023136"/>
    </source>
</evidence>
<dbReference type="GO" id="GO:0016758">
    <property type="term" value="F:hexosyltransferase activity"/>
    <property type="evidence" value="ECO:0007669"/>
    <property type="project" value="TreeGrafter"/>
</dbReference>
<feature type="transmembrane region" description="Helical" evidence="12">
    <location>
        <begin position="515"/>
        <end position="533"/>
    </location>
</feature>
<evidence type="ECO:0000256" key="2">
    <source>
        <dbReference type="ARBA" id="ARBA00005001"/>
    </source>
</evidence>
<dbReference type="PANTHER" id="PTHR43867:SF5">
    <property type="entry name" value="GLUCANS BIOSYNTHESIS GLUCOSYLTRANSFERASE H"/>
    <property type="match status" value="1"/>
</dbReference>
<organism evidence="14 15">
    <name type="scientific">Devosia enhydra</name>
    <dbReference type="NCBI Taxonomy" id="665118"/>
    <lineage>
        <taxon>Bacteria</taxon>
        <taxon>Pseudomonadati</taxon>
        <taxon>Pseudomonadota</taxon>
        <taxon>Alphaproteobacteria</taxon>
        <taxon>Hyphomicrobiales</taxon>
        <taxon>Devosiaceae</taxon>
        <taxon>Devosia</taxon>
    </lineage>
</organism>
<evidence type="ECO:0000256" key="8">
    <source>
        <dbReference type="ARBA" id="ARBA00022679"/>
    </source>
</evidence>
<keyword evidence="15" id="KW-1185">Reference proteome</keyword>
<keyword evidence="5" id="KW-1003">Cell membrane</keyword>
<keyword evidence="8 14" id="KW-0808">Transferase</keyword>